<protein>
    <submittedName>
        <fullName evidence="5">26S proteasome non-ATPase regulatory subunit 10 (26S proteasome regulatory subunit p28) (Gankyrin) (p28(GANK))</fullName>
    </submittedName>
</protein>
<feature type="repeat" description="ANK" evidence="3">
    <location>
        <begin position="117"/>
        <end position="150"/>
    </location>
</feature>
<gene>
    <name evidence="4" type="ORF">C1SCF055_LOCUS25223</name>
</gene>
<dbReference type="GO" id="GO:0000502">
    <property type="term" value="C:proteasome complex"/>
    <property type="evidence" value="ECO:0007669"/>
    <property type="project" value="UniProtKB-KW"/>
</dbReference>
<evidence type="ECO:0000313" key="6">
    <source>
        <dbReference type="Proteomes" id="UP001152797"/>
    </source>
</evidence>
<accession>A0A9P1CXP6</accession>
<keyword evidence="1" id="KW-0677">Repeat</keyword>
<keyword evidence="2 3" id="KW-0040">ANK repeat</keyword>
<evidence type="ECO:0000256" key="3">
    <source>
        <dbReference type="PROSITE-ProRule" id="PRU00023"/>
    </source>
</evidence>
<proteinExistence type="predicted"/>
<evidence type="ECO:0000313" key="4">
    <source>
        <dbReference type="EMBL" id="CAI3998967.1"/>
    </source>
</evidence>
<evidence type="ECO:0000256" key="2">
    <source>
        <dbReference type="ARBA" id="ARBA00023043"/>
    </source>
</evidence>
<name>A0A9P1CXP6_9DINO</name>
<dbReference type="InterPro" id="IPR036770">
    <property type="entry name" value="Ankyrin_rpt-contain_sf"/>
</dbReference>
<reference evidence="4" key="1">
    <citation type="submission" date="2022-10" db="EMBL/GenBank/DDBJ databases">
        <authorList>
            <person name="Chen Y."/>
            <person name="Dougan E. K."/>
            <person name="Chan C."/>
            <person name="Rhodes N."/>
            <person name="Thang M."/>
        </authorList>
    </citation>
    <scope>NUCLEOTIDE SEQUENCE</scope>
</reference>
<dbReference type="Pfam" id="PF00023">
    <property type="entry name" value="Ank"/>
    <property type="match status" value="1"/>
</dbReference>
<keyword evidence="6" id="KW-1185">Reference proteome</keyword>
<dbReference type="Gene3D" id="1.25.40.20">
    <property type="entry name" value="Ankyrin repeat-containing domain"/>
    <property type="match status" value="3"/>
</dbReference>
<dbReference type="PANTHER" id="PTHR24171">
    <property type="entry name" value="ANKYRIN REPEAT DOMAIN-CONTAINING PROTEIN 39-RELATED"/>
    <property type="match status" value="1"/>
</dbReference>
<dbReference type="Pfam" id="PF12796">
    <property type="entry name" value="Ank_2"/>
    <property type="match status" value="1"/>
</dbReference>
<dbReference type="Proteomes" id="UP001152797">
    <property type="component" value="Unassembled WGS sequence"/>
</dbReference>
<keyword evidence="5" id="KW-0647">Proteasome</keyword>
<dbReference type="EMBL" id="CAMXCT030002562">
    <property type="protein sequence ID" value="CAL4786279.1"/>
    <property type="molecule type" value="Genomic_DNA"/>
</dbReference>
<dbReference type="SUPFAM" id="SSF48403">
    <property type="entry name" value="Ankyrin repeat"/>
    <property type="match status" value="1"/>
</dbReference>
<feature type="repeat" description="ANK" evidence="3">
    <location>
        <begin position="51"/>
        <end position="83"/>
    </location>
</feature>
<sequence length="175" mass="18392">MSEAQELADAEEAARCGNDIVRAADRGLLGAVRHLLRTVPGAAAAKDDWGRRRTALHWAAGEGHGEICRVLLAAGAEVDARTDVSGTPLHEAADKGHGEICRVLLAAGAQVDARDDSGETPLHWAVAESGQVEVVNLLLEAKASVTVKDDKGRTPLDHARTQGKDEVVKILESAA</sequence>
<dbReference type="PRINTS" id="PR01415">
    <property type="entry name" value="ANKYRIN"/>
</dbReference>
<dbReference type="AlphaFoldDB" id="A0A9P1CXP6"/>
<dbReference type="EMBL" id="CAMXCT020002562">
    <property type="protein sequence ID" value="CAL1152342.1"/>
    <property type="molecule type" value="Genomic_DNA"/>
</dbReference>
<dbReference type="PROSITE" id="PS50088">
    <property type="entry name" value="ANK_REPEAT"/>
    <property type="match status" value="3"/>
</dbReference>
<dbReference type="PROSITE" id="PS50297">
    <property type="entry name" value="ANK_REP_REGION"/>
    <property type="match status" value="3"/>
</dbReference>
<reference evidence="5 6" key="2">
    <citation type="submission" date="2024-05" db="EMBL/GenBank/DDBJ databases">
        <authorList>
            <person name="Chen Y."/>
            <person name="Shah S."/>
            <person name="Dougan E. K."/>
            <person name="Thang M."/>
            <person name="Chan C."/>
        </authorList>
    </citation>
    <scope>NUCLEOTIDE SEQUENCE [LARGE SCALE GENOMIC DNA]</scope>
</reference>
<dbReference type="PANTHER" id="PTHR24171:SF9">
    <property type="entry name" value="ANKYRIN REPEAT DOMAIN-CONTAINING PROTEIN 39"/>
    <property type="match status" value="1"/>
</dbReference>
<evidence type="ECO:0000256" key="1">
    <source>
        <dbReference type="ARBA" id="ARBA00022737"/>
    </source>
</evidence>
<dbReference type="EMBL" id="CAMXCT010002562">
    <property type="protein sequence ID" value="CAI3998967.1"/>
    <property type="molecule type" value="Genomic_DNA"/>
</dbReference>
<evidence type="ECO:0000313" key="5">
    <source>
        <dbReference type="EMBL" id="CAL4786279.1"/>
    </source>
</evidence>
<dbReference type="InterPro" id="IPR002110">
    <property type="entry name" value="Ankyrin_rpt"/>
</dbReference>
<comment type="caution">
    <text evidence="4">The sequence shown here is derived from an EMBL/GenBank/DDBJ whole genome shotgun (WGS) entry which is preliminary data.</text>
</comment>
<dbReference type="SMART" id="SM00248">
    <property type="entry name" value="ANK"/>
    <property type="match status" value="3"/>
</dbReference>
<organism evidence="4">
    <name type="scientific">Cladocopium goreaui</name>
    <dbReference type="NCBI Taxonomy" id="2562237"/>
    <lineage>
        <taxon>Eukaryota</taxon>
        <taxon>Sar</taxon>
        <taxon>Alveolata</taxon>
        <taxon>Dinophyceae</taxon>
        <taxon>Suessiales</taxon>
        <taxon>Symbiodiniaceae</taxon>
        <taxon>Cladocopium</taxon>
    </lineage>
</organism>
<feature type="repeat" description="ANK" evidence="3">
    <location>
        <begin position="84"/>
        <end position="116"/>
    </location>
</feature>
<dbReference type="OrthoDB" id="428624at2759"/>